<dbReference type="NCBIfam" id="NF003810">
    <property type="entry name" value="PRK05399.1"/>
    <property type="match status" value="1"/>
</dbReference>
<dbReference type="SUPFAM" id="SSF52540">
    <property type="entry name" value="P-loop containing nucleoside triphosphate hydrolases"/>
    <property type="match status" value="1"/>
</dbReference>
<feature type="region of interest" description="Disordered" evidence="7">
    <location>
        <begin position="1305"/>
        <end position="1385"/>
    </location>
</feature>
<feature type="compositionally biased region" description="Basic and acidic residues" evidence="7">
    <location>
        <begin position="1360"/>
        <end position="1376"/>
    </location>
</feature>
<comment type="similarity">
    <text evidence="1 6">Belongs to the DNA mismatch repair MutS family.</text>
</comment>
<evidence type="ECO:0000313" key="10">
    <source>
        <dbReference type="Proteomes" id="UP001487740"/>
    </source>
</evidence>
<feature type="compositionally biased region" description="Low complexity" evidence="7">
    <location>
        <begin position="213"/>
        <end position="225"/>
    </location>
</feature>
<dbReference type="InterPro" id="IPR007860">
    <property type="entry name" value="DNA_mmatch_repair_MutS_con_dom"/>
</dbReference>
<dbReference type="SMART" id="SM00533">
    <property type="entry name" value="MUTSd"/>
    <property type="match status" value="1"/>
</dbReference>
<dbReference type="InterPro" id="IPR036187">
    <property type="entry name" value="DNA_mismatch_repair_MutS_sf"/>
</dbReference>
<evidence type="ECO:0000313" key="9">
    <source>
        <dbReference type="EMBL" id="KAK8403396.1"/>
    </source>
</evidence>
<evidence type="ECO:0000256" key="1">
    <source>
        <dbReference type="ARBA" id="ARBA00006271"/>
    </source>
</evidence>
<dbReference type="Pfam" id="PF05188">
    <property type="entry name" value="MutS_II"/>
    <property type="match status" value="1"/>
</dbReference>
<dbReference type="SMART" id="SM00534">
    <property type="entry name" value="MUTSac"/>
    <property type="match status" value="1"/>
</dbReference>
<dbReference type="Gene3D" id="1.10.1420.10">
    <property type="match status" value="2"/>
</dbReference>
<dbReference type="CDD" id="cd05837">
    <property type="entry name" value="PWWP_MSH6"/>
    <property type="match status" value="1"/>
</dbReference>
<dbReference type="Gene3D" id="3.40.50.300">
    <property type="entry name" value="P-loop containing nucleotide triphosphate hydrolases"/>
    <property type="match status" value="1"/>
</dbReference>
<dbReference type="FunFam" id="3.40.50.300:FF:000645">
    <property type="entry name" value="DNA mismatch repair protein"/>
    <property type="match status" value="1"/>
</dbReference>
<dbReference type="Pfam" id="PF05190">
    <property type="entry name" value="MutS_IV"/>
    <property type="match status" value="1"/>
</dbReference>
<dbReference type="InterPro" id="IPR027417">
    <property type="entry name" value="P-loop_NTPase"/>
</dbReference>
<feature type="compositionally biased region" description="Basic and acidic residues" evidence="7">
    <location>
        <begin position="234"/>
        <end position="250"/>
    </location>
</feature>
<evidence type="ECO:0000256" key="3">
    <source>
        <dbReference type="ARBA" id="ARBA00022763"/>
    </source>
</evidence>
<dbReference type="SMART" id="SM00293">
    <property type="entry name" value="PWWP"/>
    <property type="match status" value="1"/>
</dbReference>
<dbReference type="InterPro" id="IPR007696">
    <property type="entry name" value="DNA_mismatch_repair_MutS_core"/>
</dbReference>
<dbReference type="InterPro" id="IPR007695">
    <property type="entry name" value="DNA_mismatch_repair_MutS-lik_N"/>
</dbReference>
<evidence type="ECO:0000256" key="6">
    <source>
        <dbReference type="RuleBase" id="RU003756"/>
    </source>
</evidence>
<keyword evidence="4" id="KW-0067">ATP-binding</keyword>
<dbReference type="Gene3D" id="3.30.420.110">
    <property type="entry name" value="MutS, connector domain"/>
    <property type="match status" value="1"/>
</dbReference>
<keyword evidence="6" id="KW-0234">DNA repair</keyword>
<evidence type="ECO:0000256" key="7">
    <source>
        <dbReference type="SAM" id="MobiDB-lite"/>
    </source>
</evidence>
<dbReference type="SUPFAM" id="SSF53150">
    <property type="entry name" value="DNA repair protein MutS, domain II"/>
    <property type="match status" value="1"/>
</dbReference>
<keyword evidence="5 6" id="KW-0238">DNA-binding</keyword>
<feature type="domain" description="PWWP" evidence="8">
    <location>
        <begin position="39"/>
        <end position="86"/>
    </location>
</feature>
<feature type="compositionally biased region" description="Low complexity" evidence="7">
    <location>
        <begin position="251"/>
        <end position="272"/>
    </location>
</feature>
<evidence type="ECO:0000259" key="8">
    <source>
        <dbReference type="PROSITE" id="PS50812"/>
    </source>
</evidence>
<keyword evidence="10" id="KW-1185">Reference proteome</keyword>
<evidence type="ECO:0000256" key="5">
    <source>
        <dbReference type="ARBA" id="ARBA00023125"/>
    </source>
</evidence>
<dbReference type="GO" id="GO:0006298">
    <property type="term" value="P:mismatch repair"/>
    <property type="evidence" value="ECO:0007669"/>
    <property type="project" value="InterPro"/>
</dbReference>
<organism evidence="9 10">
    <name type="scientific">Scylla paramamosain</name>
    <name type="common">Mud crab</name>
    <dbReference type="NCBI Taxonomy" id="85552"/>
    <lineage>
        <taxon>Eukaryota</taxon>
        <taxon>Metazoa</taxon>
        <taxon>Ecdysozoa</taxon>
        <taxon>Arthropoda</taxon>
        <taxon>Crustacea</taxon>
        <taxon>Multicrustacea</taxon>
        <taxon>Malacostraca</taxon>
        <taxon>Eumalacostraca</taxon>
        <taxon>Eucarida</taxon>
        <taxon>Decapoda</taxon>
        <taxon>Pleocyemata</taxon>
        <taxon>Brachyura</taxon>
        <taxon>Eubrachyura</taxon>
        <taxon>Portunoidea</taxon>
        <taxon>Portunidae</taxon>
        <taxon>Portuninae</taxon>
        <taxon>Scylla</taxon>
    </lineage>
</organism>
<accession>A0AAW0UU34</accession>
<evidence type="ECO:0000256" key="4">
    <source>
        <dbReference type="ARBA" id="ARBA00022840"/>
    </source>
</evidence>
<dbReference type="InterPro" id="IPR045076">
    <property type="entry name" value="MutS"/>
</dbReference>
<dbReference type="Proteomes" id="UP001487740">
    <property type="component" value="Unassembled WGS sequence"/>
</dbReference>
<reference evidence="9 10" key="1">
    <citation type="submission" date="2023-03" db="EMBL/GenBank/DDBJ databases">
        <title>High-quality genome of Scylla paramamosain provides insights in environmental adaptation.</title>
        <authorList>
            <person name="Zhang L."/>
        </authorList>
    </citation>
    <scope>NUCLEOTIDE SEQUENCE [LARGE SCALE GENOMIC DNA]</scope>
    <source>
        <strain evidence="9">LZ_2023a</strain>
        <tissue evidence="9">Muscle</tissue>
    </source>
</reference>
<comment type="function">
    <text evidence="6">Component of the post-replicative DNA mismatch repair system (MMR).</text>
</comment>
<dbReference type="Gene3D" id="3.40.1170.10">
    <property type="entry name" value="DNA repair protein MutS, domain I"/>
    <property type="match status" value="1"/>
</dbReference>
<dbReference type="InterPro" id="IPR016151">
    <property type="entry name" value="DNA_mismatch_repair_MutS_N"/>
</dbReference>
<proteinExistence type="inferred from homology"/>
<dbReference type="InterPro" id="IPR000432">
    <property type="entry name" value="DNA_mismatch_repair_MutS_C"/>
</dbReference>
<name>A0AAW0UU34_SCYPA</name>
<dbReference type="GO" id="GO:0140664">
    <property type="term" value="F:ATP-dependent DNA damage sensor activity"/>
    <property type="evidence" value="ECO:0007669"/>
    <property type="project" value="InterPro"/>
</dbReference>
<dbReference type="InterPro" id="IPR007861">
    <property type="entry name" value="DNA_mismatch_repair_MutS_clamp"/>
</dbReference>
<dbReference type="Pfam" id="PF00488">
    <property type="entry name" value="MutS_V"/>
    <property type="match status" value="1"/>
</dbReference>
<dbReference type="EMBL" id="JARAKH010000006">
    <property type="protein sequence ID" value="KAK8403396.1"/>
    <property type="molecule type" value="Genomic_DNA"/>
</dbReference>
<feature type="compositionally biased region" description="Basic and acidic residues" evidence="7">
    <location>
        <begin position="191"/>
        <end position="205"/>
    </location>
</feature>
<dbReference type="FunFam" id="3.40.1170.10:FF:000002">
    <property type="entry name" value="DNA mismatch repair protein"/>
    <property type="match status" value="1"/>
</dbReference>
<dbReference type="PROSITE" id="PS00486">
    <property type="entry name" value="DNA_MISMATCH_REPAIR_2"/>
    <property type="match status" value="1"/>
</dbReference>
<dbReference type="GO" id="GO:0005524">
    <property type="term" value="F:ATP binding"/>
    <property type="evidence" value="ECO:0007669"/>
    <property type="project" value="UniProtKB-KW"/>
</dbReference>
<sequence>MAKQMSIASFFTKSPGPGKTKEQGSPRGNVKLRGKEFQLMDLVWAKLEGHPWWPALVCNSPGENTFMRRNQIHVQFFDRPPTRGWVKDGLVKMYGPAGETGVPSYRDATWVEAVKEAGEAEKLPRDDRSVLLVDMLPSDDDDDLLEAMEEDNDEDDSDKSKENVAVNNMKNAHNGQPAKGEPKPKRRRIILHSDSESEDDYKPPDESGESDDSASSGVDEGQVSESESESEVDSPVKEPQNKRRKAEPLKTRNLNSSLSSSPRSASSPTSKLSSSVKAKLAVFAAKEAPPAKPAGQEEDWPFLKEPWLQPKNIMDRGRRRPDHPEYDPRTLYIPESFLAQQTPGMRQWWELKSHHYDTVLFFKMGKFYELFHMDAVLGVQELGLIMMKGEKAHSGFPEVAYSRYSTALIEKGYKVARIEQTETPEMMEKRCKNLARPTKFDRVVKREICQMTSRATRVYGSVDGEESEASTSHLLALAERPAKNGNDLSEYGVAFVDTSVGTFYLGQFVDDCHTSRLRTLLAHYPVAQILTERGRVSAKTKLIVNALVPQNLREVLVPEKEFWTATKTLSFLLEGPYFKREGEAATQWPKALKDMMDEGDSLGKTPQEGKELALSAMGALTWYLMQCRLDEQLLTRRKFEQYQPPDTVDVAGQGDSKASIPAFISGRHHMVLDGTTLHNLEVFRNSSGGTEGTLVEQLDHCSTPFGKRLLRSWMCAPLCSPAAIQRRLDAIADLRNNLGLMDEVILLLKTLPDLERMLAKVHTHGLSRQSSHPETRAIYFEEIKYNKKKVEGFLAGLKGFKTCLQIVKKFKGVRESLASSLLKNCVTTTENNGTFPVLDEALAFFDNAFDQAEAQKEGQDCATSCLAEYLKEQCKHFGTKVVYWGNDKKRYQLEVPEHACRRAGDDYELVSQRKGHRRFWTSTTRELLADMIAGEEQRNTSLSDIARRIFNQFDQHQKQWEAALQCVATLDVLCSLTIFSRGAETVQPEVISPQNGDQPFLEIRNGLHPCLLSTMADKFIPNDVVVGGPAEDAHRPLVLITGPNMGGKSTLMRQTALICLLAQLGSYVPAEACRLTPVDRVFTRVGASDRIMAGESTFFVELAETSSILQHATRHSLVLVDELGRGTATYDGTAIASGVVDALALRGCRTMFSTHYHALVDHFSENSNVSCGHMACMVEGGEDDDDPSQETITFLYKFTDGSCPKSYGFNVARLAGLPETVIRQAREKARELEMINLKKQAFSRVVNALGAKPGVLRETLSEAFKSLRIEAVRAVRGHQGRPARLLQAQARFRCVVAALSAENAPPHQRSAVSLRGNVQRHSLEPSCSTLRRRRDDVQQQRPPPVTAHPDIPTVTLSRLHSRDRWVKGSRARERVSPSHSPRQSW</sequence>
<dbReference type="InterPro" id="IPR036678">
    <property type="entry name" value="MutS_con_dom_sf"/>
</dbReference>
<feature type="region of interest" description="Disordered" evidence="7">
    <location>
        <begin position="167"/>
        <end position="272"/>
    </location>
</feature>
<dbReference type="FunFam" id="1.10.1420.10:FF:000005">
    <property type="entry name" value="DNA mismatch repair protein"/>
    <property type="match status" value="1"/>
</dbReference>
<dbReference type="PANTHER" id="PTHR11361">
    <property type="entry name" value="DNA MISMATCH REPAIR PROTEIN MUTS FAMILY MEMBER"/>
    <property type="match status" value="1"/>
</dbReference>
<gene>
    <name evidence="9" type="ORF">O3P69_000481</name>
</gene>
<comment type="caution">
    <text evidence="9">The sequence shown here is derived from an EMBL/GenBank/DDBJ whole genome shotgun (WGS) entry which is preliminary data.</text>
</comment>
<dbReference type="Pfam" id="PF01624">
    <property type="entry name" value="MutS_I"/>
    <property type="match status" value="1"/>
</dbReference>
<evidence type="ECO:0000256" key="2">
    <source>
        <dbReference type="ARBA" id="ARBA00022741"/>
    </source>
</evidence>
<dbReference type="GO" id="GO:0030983">
    <property type="term" value="F:mismatched DNA binding"/>
    <property type="evidence" value="ECO:0007669"/>
    <property type="project" value="InterPro"/>
</dbReference>
<dbReference type="SUPFAM" id="SSF55271">
    <property type="entry name" value="DNA repair protein MutS, domain I"/>
    <property type="match status" value="1"/>
</dbReference>
<dbReference type="SUPFAM" id="SSF48334">
    <property type="entry name" value="DNA repair protein MutS, domain III"/>
    <property type="match status" value="1"/>
</dbReference>
<keyword evidence="3 6" id="KW-0227">DNA damage</keyword>
<dbReference type="PANTHER" id="PTHR11361:SF148">
    <property type="entry name" value="DNA MISMATCH REPAIR PROTEIN MSH6"/>
    <property type="match status" value="1"/>
</dbReference>
<dbReference type="Pfam" id="PF00855">
    <property type="entry name" value="PWWP"/>
    <property type="match status" value="1"/>
</dbReference>
<dbReference type="SUPFAM" id="SSF63748">
    <property type="entry name" value="Tudor/PWWP/MBT"/>
    <property type="match status" value="1"/>
</dbReference>
<dbReference type="GO" id="GO:0032301">
    <property type="term" value="C:MutSalpha complex"/>
    <property type="evidence" value="ECO:0007669"/>
    <property type="project" value="TreeGrafter"/>
</dbReference>
<dbReference type="Gene3D" id="2.30.30.140">
    <property type="match status" value="1"/>
</dbReference>
<dbReference type="InterPro" id="IPR000313">
    <property type="entry name" value="PWWP_dom"/>
</dbReference>
<dbReference type="PROSITE" id="PS50812">
    <property type="entry name" value="PWWP"/>
    <property type="match status" value="1"/>
</dbReference>
<dbReference type="Pfam" id="PF05192">
    <property type="entry name" value="MutS_III"/>
    <property type="match status" value="1"/>
</dbReference>
<protein>
    <recommendedName>
        <fullName evidence="8">PWWP domain-containing protein</fullName>
    </recommendedName>
</protein>
<keyword evidence="2 6" id="KW-0547">Nucleotide-binding</keyword>